<dbReference type="Proteomes" id="UP000663879">
    <property type="component" value="Unassembled WGS sequence"/>
</dbReference>
<comment type="similarity">
    <text evidence="4">Belongs to the MoaE family. MOCS2B subfamily.</text>
</comment>
<dbReference type="SUPFAM" id="SSF54690">
    <property type="entry name" value="Molybdopterin synthase subunit MoaE"/>
    <property type="match status" value="1"/>
</dbReference>
<feature type="binding site" evidence="4">
    <location>
        <begin position="102"/>
        <end position="103"/>
    </location>
    <ligand>
        <name>substrate</name>
    </ligand>
</feature>
<dbReference type="InterPro" id="IPR036563">
    <property type="entry name" value="MoaE_sf"/>
</dbReference>
<proteinExistence type="inferred from homology"/>
<dbReference type="CDD" id="cd00756">
    <property type="entry name" value="MoaE"/>
    <property type="match status" value="1"/>
</dbReference>
<evidence type="ECO:0000256" key="2">
    <source>
        <dbReference type="ARBA" id="ARBA00022679"/>
    </source>
</evidence>
<evidence type="ECO:0000256" key="1">
    <source>
        <dbReference type="ARBA" id="ARBA00022490"/>
    </source>
</evidence>
<accession>A0A813QBE5</accession>
<name>A0A813QBE5_9BILA</name>
<keyword evidence="1 4" id="KW-0963">Cytoplasm</keyword>
<evidence type="ECO:0000313" key="6">
    <source>
        <dbReference type="Proteomes" id="UP000663879"/>
    </source>
</evidence>
<dbReference type="InterPro" id="IPR028888">
    <property type="entry name" value="MOCS2B_euk"/>
</dbReference>
<reference evidence="5" key="1">
    <citation type="submission" date="2021-02" db="EMBL/GenBank/DDBJ databases">
        <authorList>
            <person name="Nowell W R."/>
        </authorList>
    </citation>
    <scope>NUCLEOTIDE SEQUENCE</scope>
    <source>
        <strain evidence="5">Ploen Becks lab</strain>
    </source>
</reference>
<comment type="subcellular location">
    <subcellularLocation>
        <location evidence="4">Cytoplasm</location>
    </subcellularLocation>
</comment>
<dbReference type="UniPathway" id="UPA00344"/>
<evidence type="ECO:0000256" key="4">
    <source>
        <dbReference type="HAMAP-Rule" id="MF_03052"/>
    </source>
</evidence>
<protein>
    <recommendedName>
        <fullName evidence="4">Molybdopterin synthase catalytic subunit</fullName>
        <ecNumber evidence="4">2.8.1.12</ecNumber>
    </recommendedName>
    <alternativeName>
        <fullName evidence="4">Molybdenum cofactor synthesis protein 2 large subunit</fullName>
    </alternativeName>
    <alternativeName>
        <fullName evidence="4">Molybdenum cofactor synthesis protein 2B</fullName>
        <shortName evidence="4">MOCS2B</shortName>
    </alternativeName>
</protein>
<evidence type="ECO:0000256" key="3">
    <source>
        <dbReference type="ARBA" id="ARBA00023150"/>
    </source>
</evidence>
<comment type="caution">
    <text evidence="5">The sequence shown here is derived from an EMBL/GenBank/DDBJ whole genome shotgun (WGS) entry which is preliminary data.</text>
</comment>
<feature type="binding site" evidence="4">
    <location>
        <begin position="125"/>
        <end position="127"/>
    </location>
    <ligand>
        <name>substrate</name>
    </ligand>
</feature>
<dbReference type="AlphaFoldDB" id="A0A813QBE5"/>
<dbReference type="OrthoDB" id="5531344at2759"/>
<dbReference type="GO" id="GO:1990140">
    <property type="term" value="C:molybdopterin synthase complex"/>
    <property type="evidence" value="ECO:0007669"/>
    <property type="project" value="UniProtKB-UniRule"/>
</dbReference>
<comment type="subunit">
    <text evidence="4">Heterotetramer; composed of 2 small (MOCS2A) and 2 large (MOCS2B) subunits.</text>
</comment>
<dbReference type="Gene3D" id="3.90.1170.40">
    <property type="entry name" value="Molybdopterin biosynthesis MoaE subunit"/>
    <property type="match status" value="1"/>
</dbReference>
<comment type="function">
    <text evidence="4">Catalytic subunit of the molybdopterin synthase complex, a complex that catalyzes the conversion of precursor Z into molybdopterin. Acts by mediating the incorporation of 2 sulfur atoms from thiocarboxylated MOCS2A into precursor Z to generate a dithiolene group.</text>
</comment>
<gene>
    <name evidence="5" type="ORF">OXX778_LOCUS4621</name>
</gene>
<comment type="catalytic activity">
    <reaction evidence="4">
        <text>2 [molybdopterin-synthase sulfur-carrier protein]-C-terminal-Gly-aminoethanethioate + cyclic pyranopterin phosphate + H2O = molybdopterin + 2 [molybdopterin-synthase sulfur-carrier protein]-C-terminal Gly-Gly + 2 H(+)</text>
        <dbReference type="Rhea" id="RHEA:26333"/>
        <dbReference type="Rhea" id="RHEA-COMP:12202"/>
        <dbReference type="Rhea" id="RHEA-COMP:19907"/>
        <dbReference type="ChEBI" id="CHEBI:15377"/>
        <dbReference type="ChEBI" id="CHEBI:15378"/>
        <dbReference type="ChEBI" id="CHEBI:58698"/>
        <dbReference type="ChEBI" id="CHEBI:59648"/>
        <dbReference type="ChEBI" id="CHEBI:90778"/>
        <dbReference type="ChEBI" id="CHEBI:232372"/>
        <dbReference type="EC" id="2.8.1.12"/>
    </reaction>
</comment>
<keyword evidence="3 4" id="KW-0501">Molybdenum cofactor biosynthesis</keyword>
<dbReference type="PANTHER" id="PTHR23404">
    <property type="entry name" value="MOLYBDOPTERIN SYNTHASE RELATED"/>
    <property type="match status" value="1"/>
</dbReference>
<dbReference type="GO" id="GO:0006777">
    <property type="term" value="P:Mo-molybdopterin cofactor biosynthetic process"/>
    <property type="evidence" value="ECO:0007669"/>
    <property type="project" value="UniProtKB-UniRule"/>
</dbReference>
<dbReference type="GO" id="GO:0030366">
    <property type="term" value="F:molybdopterin synthase activity"/>
    <property type="evidence" value="ECO:0007669"/>
    <property type="project" value="UniProtKB-UniRule"/>
</dbReference>
<keyword evidence="6" id="KW-1185">Reference proteome</keyword>
<dbReference type="EC" id="2.8.1.12" evidence="4"/>
<evidence type="ECO:0000313" key="5">
    <source>
        <dbReference type="EMBL" id="CAF0764654.1"/>
    </source>
</evidence>
<keyword evidence="2 4" id="KW-0808">Transferase</keyword>
<dbReference type="FunFam" id="3.90.1170.40:FF:000002">
    <property type="entry name" value="Molybdopterin synthase catalytic subunit"/>
    <property type="match status" value="1"/>
</dbReference>
<dbReference type="InterPro" id="IPR003448">
    <property type="entry name" value="Mopterin_biosynth_MoaE"/>
</dbReference>
<dbReference type="EMBL" id="CAJNOC010000463">
    <property type="protein sequence ID" value="CAF0764654.1"/>
    <property type="molecule type" value="Genomic_DNA"/>
</dbReference>
<feature type="binding site" evidence="4">
    <location>
        <position position="118"/>
    </location>
    <ligand>
        <name>substrate</name>
    </ligand>
</feature>
<comment type="pathway">
    <text evidence="4">Cofactor biosynthesis; molybdopterin biosynthesis.</text>
</comment>
<organism evidence="5 6">
    <name type="scientific">Brachionus calyciflorus</name>
    <dbReference type="NCBI Taxonomy" id="104777"/>
    <lineage>
        <taxon>Eukaryota</taxon>
        <taxon>Metazoa</taxon>
        <taxon>Spiralia</taxon>
        <taxon>Gnathifera</taxon>
        <taxon>Rotifera</taxon>
        <taxon>Eurotatoria</taxon>
        <taxon>Monogononta</taxon>
        <taxon>Pseudotrocha</taxon>
        <taxon>Ploima</taxon>
        <taxon>Brachionidae</taxon>
        <taxon>Brachionus</taxon>
    </lineage>
</organism>
<sequence length="152" mass="17928">MTDYLEITTRKLDLEEITQLVNLPECGAISVFIGTTRNNMNGKLVKRLEYEAYNNMAIKEMKKICDQIRLKWSDIRNIAIFHRIGEVQVQQSSIIIAISSPHRKDSLEAVDYCINEFKRTVPIWKKEWYDDSTYVWKENCECIHHEKKISTN</sequence>
<dbReference type="Pfam" id="PF02391">
    <property type="entry name" value="MoaE"/>
    <property type="match status" value="1"/>
</dbReference>
<dbReference type="HAMAP" id="MF_03052">
    <property type="entry name" value="MOC2B"/>
    <property type="match status" value="1"/>
</dbReference>